<feature type="transmembrane region" description="Helical" evidence="1">
    <location>
        <begin position="350"/>
        <end position="367"/>
    </location>
</feature>
<keyword evidence="1" id="KW-0472">Membrane</keyword>
<dbReference type="InterPro" id="IPR049458">
    <property type="entry name" value="EpsG-like"/>
</dbReference>
<dbReference type="Proteomes" id="UP000718012">
    <property type="component" value="Unassembled WGS sequence"/>
</dbReference>
<feature type="transmembrane region" description="Helical" evidence="1">
    <location>
        <begin position="298"/>
        <end position="316"/>
    </location>
</feature>
<feature type="transmembrane region" description="Helical" evidence="1">
    <location>
        <begin position="322"/>
        <end position="338"/>
    </location>
</feature>
<reference evidence="2" key="2">
    <citation type="submission" date="2021-09" db="EMBL/GenBank/DDBJ databases">
        <authorList>
            <person name="Gilroy R."/>
        </authorList>
    </citation>
    <scope>NUCLEOTIDE SEQUENCE</scope>
    <source>
        <strain evidence="2">CHK165-8395</strain>
    </source>
</reference>
<keyword evidence="1" id="KW-1133">Transmembrane helix</keyword>
<comment type="caution">
    <text evidence="2">The sequence shown here is derived from an EMBL/GenBank/DDBJ whole genome shotgun (WGS) entry which is preliminary data.</text>
</comment>
<accession>A0A921FC35</accession>
<feature type="transmembrane region" description="Helical" evidence="1">
    <location>
        <begin position="110"/>
        <end position="129"/>
    </location>
</feature>
<protein>
    <submittedName>
        <fullName evidence="2">EpsG family protein</fullName>
    </submittedName>
</protein>
<keyword evidence="1" id="KW-0812">Transmembrane</keyword>
<sequence>MIDFIPISDYTPFFHYSILILVLITFWQCNTGIALHKNIVSINAVWGILFTILLIFYMGLRPIASIFGDTVNYAQGFYTIQHSSEPFIWTWQTDWLFYNLHAWFAKYSDIHTFFLLCAFIYVGSLWLAMQRIFKSYYYIPLLVIFSMFTFWNYGVNGIRNGMGASVFILAMTYINRLPIAILLSIIAIGFHKSCTLMAGAAVIAWFIKNSYFYLLAWIGCVGASYAAGMRIQNYLANIGLLGDDNRFADYLTGDNMVGEIIQMSMVFRWDFLIYSAMGVFVGYYFIFRRNFRDEYYHWLYNTFLITNAFWVLVIRAAYSNRFAQISWFIMPIILIYPFMKRRFWKNHEKILGAALLVFYAFSFYFNIVKG</sequence>
<dbReference type="AlphaFoldDB" id="A0A921FC35"/>
<reference evidence="2" key="1">
    <citation type="journal article" date="2021" name="PeerJ">
        <title>Extensive microbial diversity within the chicken gut microbiome revealed by metagenomics and culture.</title>
        <authorList>
            <person name="Gilroy R."/>
            <person name="Ravi A."/>
            <person name="Getino M."/>
            <person name="Pursley I."/>
            <person name="Horton D.L."/>
            <person name="Alikhan N.F."/>
            <person name="Baker D."/>
            <person name="Gharbi K."/>
            <person name="Hall N."/>
            <person name="Watson M."/>
            <person name="Adriaenssens E.M."/>
            <person name="Foster-Nyarko E."/>
            <person name="Jarju S."/>
            <person name="Secka A."/>
            <person name="Antonio M."/>
            <person name="Oren A."/>
            <person name="Chaudhuri R.R."/>
            <person name="La Ragione R."/>
            <person name="Hildebrand F."/>
            <person name="Pallen M.J."/>
        </authorList>
    </citation>
    <scope>NUCLEOTIDE SEQUENCE</scope>
    <source>
        <strain evidence="2">CHK165-8395</strain>
    </source>
</reference>
<gene>
    <name evidence="2" type="ORF">K8U81_04385</name>
</gene>
<organism evidence="2 3">
    <name type="scientific">Phocaeicola coprocola</name>
    <dbReference type="NCBI Taxonomy" id="310298"/>
    <lineage>
        <taxon>Bacteria</taxon>
        <taxon>Pseudomonadati</taxon>
        <taxon>Bacteroidota</taxon>
        <taxon>Bacteroidia</taxon>
        <taxon>Bacteroidales</taxon>
        <taxon>Bacteroidaceae</taxon>
        <taxon>Phocaeicola</taxon>
    </lineage>
</organism>
<name>A0A921FC35_9BACT</name>
<dbReference type="EMBL" id="DYXD01000100">
    <property type="protein sequence ID" value="HJF07417.1"/>
    <property type="molecule type" value="Genomic_DNA"/>
</dbReference>
<proteinExistence type="predicted"/>
<evidence type="ECO:0000313" key="2">
    <source>
        <dbReference type="EMBL" id="HJF07417.1"/>
    </source>
</evidence>
<evidence type="ECO:0000256" key="1">
    <source>
        <dbReference type="SAM" id="Phobius"/>
    </source>
</evidence>
<feature type="transmembrane region" description="Helical" evidence="1">
    <location>
        <begin position="40"/>
        <end position="60"/>
    </location>
</feature>
<feature type="transmembrane region" description="Helical" evidence="1">
    <location>
        <begin position="13"/>
        <end position="33"/>
    </location>
</feature>
<evidence type="ECO:0000313" key="3">
    <source>
        <dbReference type="Proteomes" id="UP000718012"/>
    </source>
</evidence>
<feature type="transmembrane region" description="Helical" evidence="1">
    <location>
        <begin position="166"/>
        <end position="190"/>
    </location>
</feature>
<feature type="transmembrane region" description="Helical" evidence="1">
    <location>
        <begin position="136"/>
        <end position="154"/>
    </location>
</feature>
<feature type="transmembrane region" description="Helical" evidence="1">
    <location>
        <begin position="211"/>
        <end position="231"/>
    </location>
</feature>
<feature type="transmembrane region" description="Helical" evidence="1">
    <location>
        <begin position="266"/>
        <end position="286"/>
    </location>
</feature>
<dbReference type="Pfam" id="PF14897">
    <property type="entry name" value="EpsG"/>
    <property type="match status" value="1"/>
</dbReference>